<proteinExistence type="predicted"/>
<dbReference type="Proteomes" id="UP001365128">
    <property type="component" value="Unassembled WGS sequence"/>
</dbReference>
<evidence type="ECO:0000313" key="3">
    <source>
        <dbReference type="Proteomes" id="UP001365128"/>
    </source>
</evidence>
<gene>
    <name evidence="2" type="ORF">IWX46DRAFT_461473</name>
</gene>
<reference evidence="2 3" key="1">
    <citation type="submission" date="2024-04" db="EMBL/GenBank/DDBJ databases">
        <title>Phyllosticta paracitricarpa is synonymous to the EU quarantine fungus P. citricarpa based on phylogenomic analyses.</title>
        <authorList>
            <consortium name="Lawrence Berkeley National Laboratory"/>
            <person name="Van Ingen-Buijs V.A."/>
            <person name="Van Westerhoven A.C."/>
            <person name="Haridas S."/>
            <person name="Skiadas P."/>
            <person name="Martin F."/>
            <person name="Groenewald J.Z."/>
            <person name="Crous P.W."/>
            <person name="Seidl M.F."/>
        </authorList>
    </citation>
    <scope>NUCLEOTIDE SEQUENCE [LARGE SCALE GENOMIC DNA]</scope>
    <source>
        <strain evidence="2 3">CBS 122670</strain>
    </source>
</reference>
<protein>
    <submittedName>
        <fullName evidence="2">Uncharacterized protein</fullName>
    </submittedName>
</protein>
<comment type="caution">
    <text evidence="2">The sequence shown here is derived from an EMBL/GenBank/DDBJ whole genome shotgun (WGS) entry which is preliminary data.</text>
</comment>
<accession>A0ABR1MHI5</accession>
<feature type="region of interest" description="Disordered" evidence="1">
    <location>
        <begin position="107"/>
        <end position="127"/>
    </location>
</feature>
<dbReference type="EMBL" id="JBBPDW010000009">
    <property type="protein sequence ID" value="KAK7549465.1"/>
    <property type="molecule type" value="Genomic_DNA"/>
</dbReference>
<sequence>MTPLLASAYQLPHRPRRHPAAQWEQSFTTTVATKEQSFTVSFLSTPIAEHTTRKAISIPQTKRMRYRGLAIINSHQNNPLHTPNPLKHRHSPLPILNPLTIALTHTTRNPPTRLPLPPQKRHRPLPQPLPLLHPTHRTPLPQQPHRTPNPLDAIKIKPLRPITFTIQPTVPTNRHARQNRRDRVDRLDQLADDDGEQQLRIRVQRGEARVLVDPGLRDCCRIRRRSRHRPVAVGRDLQRVFDVVFVDERGLRRRRRRRRVCGGKGECGNVFGADEERVVWRVRVLGARVECEVQAWFVAWHLLCVVNFGVGVRVLICNSVVGAR</sequence>
<evidence type="ECO:0000256" key="1">
    <source>
        <dbReference type="SAM" id="MobiDB-lite"/>
    </source>
</evidence>
<name>A0ABR1MHI5_9PEZI</name>
<keyword evidence="3" id="KW-1185">Reference proteome</keyword>
<organism evidence="2 3">
    <name type="scientific">Phyllosticta citricarpa</name>
    <dbReference type="NCBI Taxonomy" id="55181"/>
    <lineage>
        <taxon>Eukaryota</taxon>
        <taxon>Fungi</taxon>
        <taxon>Dikarya</taxon>
        <taxon>Ascomycota</taxon>
        <taxon>Pezizomycotina</taxon>
        <taxon>Dothideomycetes</taxon>
        <taxon>Dothideomycetes incertae sedis</taxon>
        <taxon>Botryosphaeriales</taxon>
        <taxon>Phyllostictaceae</taxon>
        <taxon>Phyllosticta</taxon>
    </lineage>
</organism>
<evidence type="ECO:0000313" key="2">
    <source>
        <dbReference type="EMBL" id="KAK7549465.1"/>
    </source>
</evidence>